<evidence type="ECO:0000313" key="5">
    <source>
        <dbReference type="Proteomes" id="UP001314681"/>
    </source>
</evidence>
<organism evidence="4 5">
    <name type="scientific">Diplocloster modestus</name>
    <dbReference type="NCBI Taxonomy" id="2850322"/>
    <lineage>
        <taxon>Bacteria</taxon>
        <taxon>Bacillati</taxon>
        <taxon>Bacillota</taxon>
        <taxon>Clostridia</taxon>
        <taxon>Lachnospirales</taxon>
        <taxon>Lachnospiraceae</taxon>
        <taxon>Diplocloster</taxon>
    </lineage>
</organism>
<dbReference type="InterPro" id="IPR015888">
    <property type="entry name" value="Fuc_isomerase_C"/>
</dbReference>
<proteinExistence type="predicted"/>
<protein>
    <recommendedName>
        <fullName evidence="3">L-fucose isomerase C-terminal domain-containing protein</fullName>
    </recommendedName>
</protein>
<dbReference type="PANTHER" id="PTHR36120">
    <property type="entry name" value="FUCOSE ISOMERASE"/>
    <property type="match status" value="1"/>
</dbReference>
<dbReference type="RefSeq" id="WP_238726150.1">
    <property type="nucleotide sequence ID" value="NZ_JAHQCX010000001.1"/>
</dbReference>
<dbReference type="Pfam" id="PF02952">
    <property type="entry name" value="Fucose_iso_C"/>
    <property type="match status" value="1"/>
</dbReference>
<evidence type="ECO:0000256" key="1">
    <source>
        <dbReference type="ARBA" id="ARBA00023235"/>
    </source>
</evidence>
<keyword evidence="2" id="KW-0119">Carbohydrate metabolism</keyword>
<sequence>MKLALLIANRGFFPSTVIDLAREDMQTAALKEGIQLLEMDPALTRYGAVETREEGAVYADFLAHHYGEYEGVIICLPNFGDENGIKEAIRDVNVPILLQAYPDELGKLDFDNRRDAFCGKLGLCAVLKQMRTTFTSGEPFVMHPLSQEFQRELSDFAGICRIVSRMRHLRIGVLGARTTAFKSVRFDEAAMETRGADVETLDLTQVFARIREITDDDPRLADWREELERISDMRDVPDYASIHQGKLGIALQELQREMALDVMAIRCWSEMQYEFKITPCTVMGILNQRGIPVVCETDVTNAPAMMALSLASGRPAGCLDINNNYGGDPDACIMFHCGPLPIDLLSGPGHMEEHKMFVKTQGEDCSWGVNAGKLKPGIITVCGMRTEYGEIRYFVEEAEVVDVPVDEGFFGTYGVVKIPGLQRKLRHMSEEGFRHHAIITSGDQSRRVREALTKYLGYTEIYL</sequence>
<feature type="domain" description="L-fucose isomerase C-terminal" evidence="3">
    <location>
        <begin position="334"/>
        <end position="458"/>
    </location>
</feature>
<evidence type="ECO:0000259" key="3">
    <source>
        <dbReference type="Pfam" id="PF02952"/>
    </source>
</evidence>
<accession>A0ABS6K1E7</accession>
<dbReference type="EMBL" id="JAHQCX010000001">
    <property type="protein sequence ID" value="MBU9724671.1"/>
    <property type="molecule type" value="Genomic_DNA"/>
</dbReference>
<dbReference type="InterPro" id="IPR009015">
    <property type="entry name" value="Fucose_isomerase_N/cen_sf"/>
</dbReference>
<dbReference type="SUPFAM" id="SSF53743">
    <property type="entry name" value="FucI/AraA N-terminal and middle domains"/>
    <property type="match status" value="1"/>
</dbReference>
<gene>
    <name evidence="4" type="ORF">KTH90_01450</name>
</gene>
<evidence type="ECO:0000313" key="4">
    <source>
        <dbReference type="EMBL" id="MBU9724671.1"/>
    </source>
</evidence>
<evidence type="ECO:0000256" key="2">
    <source>
        <dbReference type="ARBA" id="ARBA00023277"/>
    </source>
</evidence>
<name>A0ABS6K1E7_9FIRM</name>
<dbReference type="Proteomes" id="UP001314681">
    <property type="component" value="Unassembled WGS sequence"/>
</dbReference>
<keyword evidence="5" id="KW-1185">Reference proteome</keyword>
<comment type="caution">
    <text evidence="4">The sequence shown here is derived from an EMBL/GenBank/DDBJ whole genome shotgun (WGS) entry which is preliminary data.</text>
</comment>
<dbReference type="PANTHER" id="PTHR36120:SF1">
    <property type="entry name" value="L-FUCOSE ISOMERASE C-TERMINAL DOMAIN-CONTAINING PROTEIN"/>
    <property type="match status" value="1"/>
</dbReference>
<reference evidence="4 5" key="1">
    <citation type="submission" date="2021-06" db="EMBL/GenBank/DDBJ databases">
        <title>Description of novel taxa of the family Lachnospiraceae.</title>
        <authorList>
            <person name="Chaplin A.V."/>
            <person name="Sokolova S.R."/>
            <person name="Pikina A.P."/>
            <person name="Korzhanova M."/>
            <person name="Belova V."/>
            <person name="Korostin D."/>
            <person name="Efimov B.A."/>
        </authorList>
    </citation>
    <scope>NUCLEOTIDE SEQUENCE [LARGE SCALE GENOMIC DNA]</scope>
    <source>
        <strain evidence="4 5">ASD4241</strain>
    </source>
</reference>
<keyword evidence="1" id="KW-0413">Isomerase</keyword>